<dbReference type="InterPro" id="IPR039426">
    <property type="entry name" value="TonB-dep_rcpt-like"/>
</dbReference>
<dbReference type="AlphaFoldDB" id="A0A4S2HBJ7"/>
<evidence type="ECO:0000256" key="3">
    <source>
        <dbReference type="ARBA" id="ARBA00022452"/>
    </source>
</evidence>
<keyword evidence="16" id="KW-0675">Receptor</keyword>
<dbReference type="Proteomes" id="UP000305451">
    <property type="component" value="Unassembled WGS sequence"/>
</dbReference>
<reference evidence="16 17" key="1">
    <citation type="journal article" date="2013" name="Int. J. Syst. Evol. Microbiol.">
        <title>Marinicauda pacifica gen. nov., sp. nov., a prosthecate alphaproteobacterium of the family Hyphomonadaceae isolated from deep seawater.</title>
        <authorList>
            <person name="Zhang X.Y."/>
            <person name="Li G.W."/>
            <person name="Wang C.S."/>
            <person name="Zhang Y.J."/>
            <person name="Xu X.W."/>
            <person name="Li H."/>
            <person name="Liu A."/>
            <person name="Liu C."/>
            <person name="Xie B.B."/>
            <person name="Qin Q.L."/>
            <person name="Xu Z."/>
            <person name="Chen X.L."/>
            <person name="Zhou B.C."/>
            <person name="Zhang Y.Z."/>
        </authorList>
    </citation>
    <scope>NUCLEOTIDE SEQUENCE [LARGE SCALE GENOMIC DNA]</scope>
    <source>
        <strain evidence="16 17">P-1 km-3</strain>
    </source>
</reference>
<dbReference type="EMBL" id="SRXV01000002">
    <property type="protein sequence ID" value="TGY93304.1"/>
    <property type="molecule type" value="Genomic_DNA"/>
</dbReference>
<evidence type="ECO:0000256" key="8">
    <source>
        <dbReference type="ARBA" id="ARBA00023237"/>
    </source>
</evidence>
<name>A0A4S2HBJ7_9PROT</name>
<feature type="region of interest" description="Disordered" evidence="12">
    <location>
        <begin position="1"/>
        <end position="20"/>
    </location>
</feature>
<evidence type="ECO:0000256" key="12">
    <source>
        <dbReference type="SAM" id="MobiDB-lite"/>
    </source>
</evidence>
<feature type="signal peptide" evidence="13">
    <location>
        <begin position="1"/>
        <end position="46"/>
    </location>
</feature>
<evidence type="ECO:0000259" key="15">
    <source>
        <dbReference type="Pfam" id="PF07715"/>
    </source>
</evidence>
<dbReference type="Pfam" id="PF07715">
    <property type="entry name" value="Plug"/>
    <property type="match status" value="1"/>
</dbReference>
<evidence type="ECO:0000259" key="14">
    <source>
        <dbReference type="Pfam" id="PF00593"/>
    </source>
</evidence>
<dbReference type="Gene3D" id="2.170.130.10">
    <property type="entry name" value="TonB-dependent receptor, plug domain"/>
    <property type="match status" value="1"/>
</dbReference>
<keyword evidence="2 9" id="KW-0813">Transport</keyword>
<protein>
    <submittedName>
        <fullName evidence="16">TonB-dependent receptor</fullName>
    </submittedName>
</protein>
<organism evidence="16 17">
    <name type="scientific">Marinicauda pacifica</name>
    <dbReference type="NCBI Taxonomy" id="1133559"/>
    <lineage>
        <taxon>Bacteria</taxon>
        <taxon>Pseudomonadati</taxon>
        <taxon>Pseudomonadota</taxon>
        <taxon>Alphaproteobacteria</taxon>
        <taxon>Maricaulales</taxon>
        <taxon>Maricaulaceae</taxon>
        <taxon>Marinicauda</taxon>
    </lineage>
</organism>
<evidence type="ECO:0000256" key="13">
    <source>
        <dbReference type="SAM" id="SignalP"/>
    </source>
</evidence>
<keyword evidence="6 11" id="KW-0798">TonB box</keyword>
<dbReference type="Pfam" id="PF00593">
    <property type="entry name" value="TonB_dep_Rec_b-barrel"/>
    <property type="match status" value="1"/>
</dbReference>
<comment type="subcellular location">
    <subcellularLocation>
        <location evidence="1 9">Cell outer membrane</location>
        <topology evidence="1 9">Multi-pass membrane protein</topology>
    </subcellularLocation>
</comment>
<evidence type="ECO:0000256" key="2">
    <source>
        <dbReference type="ARBA" id="ARBA00022448"/>
    </source>
</evidence>
<dbReference type="InterPro" id="IPR036942">
    <property type="entry name" value="Beta-barrel_TonB_sf"/>
</dbReference>
<evidence type="ECO:0000256" key="10">
    <source>
        <dbReference type="PROSITE-ProRule" id="PRU10144"/>
    </source>
</evidence>
<dbReference type="InterPro" id="IPR000531">
    <property type="entry name" value="Beta-barrel_TonB"/>
</dbReference>
<evidence type="ECO:0000313" key="16">
    <source>
        <dbReference type="EMBL" id="TGY93304.1"/>
    </source>
</evidence>
<evidence type="ECO:0000256" key="4">
    <source>
        <dbReference type="ARBA" id="ARBA00022692"/>
    </source>
</evidence>
<evidence type="ECO:0000256" key="11">
    <source>
        <dbReference type="RuleBase" id="RU003357"/>
    </source>
</evidence>
<gene>
    <name evidence="16" type="ORF">E5162_09655</name>
</gene>
<dbReference type="InterPro" id="IPR012910">
    <property type="entry name" value="Plug_dom"/>
</dbReference>
<keyword evidence="7 9" id="KW-0472">Membrane</keyword>
<evidence type="ECO:0000256" key="6">
    <source>
        <dbReference type="ARBA" id="ARBA00023077"/>
    </source>
</evidence>
<keyword evidence="8 9" id="KW-0998">Cell outer membrane</keyword>
<dbReference type="InterPro" id="IPR037066">
    <property type="entry name" value="Plug_dom_sf"/>
</dbReference>
<evidence type="ECO:0000313" key="17">
    <source>
        <dbReference type="Proteomes" id="UP000305451"/>
    </source>
</evidence>
<accession>A0A4S2HBJ7</accession>
<sequence length="778" mass="83081">MRPDTVPTASPTGRWGPRARQTGSCTMKHLLLASAAGILSYSAAFADSGEGDAAGTAALPEIVTVIGLSGDAGDVTGSAAVISPEDLDIQGYGDITRILRQVPGIYLQEEDGFGLRPNIGLRGTGLDRSAKITLMEDGVLIAPAPYASPAAYYFPHAARMAGVEIIKGAAGVRYGPQTQGGSINLLSTPVPDDLSGALDLRIGEENSASVHGWFGGMGDIGDTSRLGGLFEVLSSHSDGFKTIDNAAGTGTGFDIRDFVGKLRFETRAAGADHLFELKGQVSSELSNETYLGLTDADFAASPYRRYAASQFDEMDADHSEISLRHQALFGNGLEWSSVIYRTDFERDWFKTDRVDFDGSGPGGAVGISAILDDPVRYSDEFAVLRAPAGFVSADDALLLKHNNRTYFAQGIQSELAGDLAIPGGQASWRVGARLHEDEMDRFQWYERFAADNGNIVLTGRDVPGTESNRIESAEAAAVFAQAEMSWGALTLVPGLRYESVELTRRDYGKADPQRTGANLAVRENSVDWVAPGLGARYEIGPRLSLFGGIHRGYAPPAPGSTTAEPEDGTNYEAGLRYAGEIGMFELVGFFNDYDNILGSCTLSTGGSCTVGDQFDGGEAEVRGVEIVAETDLGAPFDTGFALPIRAAYTYTDAEFSTGFNSDFEPWGIVEPGDALPYIPEHQLYLSAGLVLDRAGAQIAANWVDDVRTVAGQGEIPGNALIESRWVADLALWYTLTERVELRGEVRNLFDETYAVARRPAGLRPGAPRAVTVGVNFDF</sequence>
<comment type="similarity">
    <text evidence="9 11">Belongs to the TonB-dependent receptor family.</text>
</comment>
<keyword evidence="3 9" id="KW-1134">Transmembrane beta strand</keyword>
<dbReference type="GO" id="GO:0033214">
    <property type="term" value="P:siderophore-iron import into cell"/>
    <property type="evidence" value="ECO:0007669"/>
    <property type="project" value="TreeGrafter"/>
</dbReference>
<evidence type="ECO:0000256" key="7">
    <source>
        <dbReference type="ARBA" id="ARBA00023136"/>
    </source>
</evidence>
<feature type="chain" id="PRO_5020275574" evidence="13">
    <location>
        <begin position="47"/>
        <end position="778"/>
    </location>
</feature>
<dbReference type="PANTHER" id="PTHR30442">
    <property type="entry name" value="IRON III DICITRATE TRANSPORT PROTEIN FECA"/>
    <property type="match status" value="1"/>
</dbReference>
<proteinExistence type="inferred from homology"/>
<keyword evidence="17" id="KW-1185">Reference proteome</keyword>
<feature type="domain" description="TonB-dependent receptor-like beta-barrel" evidence="14">
    <location>
        <begin position="297"/>
        <end position="748"/>
    </location>
</feature>
<evidence type="ECO:0000256" key="1">
    <source>
        <dbReference type="ARBA" id="ARBA00004571"/>
    </source>
</evidence>
<dbReference type="SUPFAM" id="SSF56935">
    <property type="entry name" value="Porins"/>
    <property type="match status" value="1"/>
</dbReference>
<dbReference type="Gene3D" id="2.40.170.20">
    <property type="entry name" value="TonB-dependent receptor, beta-barrel domain"/>
    <property type="match status" value="1"/>
</dbReference>
<dbReference type="PANTHER" id="PTHR30442:SF0">
    <property type="entry name" value="FE(3+) DICITRATE TRANSPORT PROTEIN FECA"/>
    <property type="match status" value="1"/>
</dbReference>
<dbReference type="GO" id="GO:0009279">
    <property type="term" value="C:cell outer membrane"/>
    <property type="evidence" value="ECO:0007669"/>
    <property type="project" value="UniProtKB-SubCell"/>
</dbReference>
<dbReference type="InterPro" id="IPR010917">
    <property type="entry name" value="TonB_rcpt_CS"/>
</dbReference>
<keyword evidence="5 13" id="KW-0732">Signal</keyword>
<evidence type="ECO:0000256" key="9">
    <source>
        <dbReference type="PROSITE-ProRule" id="PRU01360"/>
    </source>
</evidence>
<evidence type="ECO:0000256" key="5">
    <source>
        <dbReference type="ARBA" id="ARBA00022729"/>
    </source>
</evidence>
<feature type="domain" description="TonB-dependent receptor plug" evidence="15">
    <location>
        <begin position="74"/>
        <end position="181"/>
    </location>
</feature>
<dbReference type="PROSITE" id="PS52016">
    <property type="entry name" value="TONB_DEPENDENT_REC_3"/>
    <property type="match status" value="1"/>
</dbReference>
<keyword evidence="4 9" id="KW-0812">Transmembrane</keyword>
<dbReference type="PROSITE" id="PS01156">
    <property type="entry name" value="TONB_DEPENDENT_REC_2"/>
    <property type="match status" value="1"/>
</dbReference>
<comment type="caution">
    <text evidence="16">The sequence shown here is derived from an EMBL/GenBank/DDBJ whole genome shotgun (WGS) entry which is preliminary data.</text>
</comment>
<feature type="short sequence motif" description="TonB C-terminal box" evidence="10">
    <location>
        <begin position="761"/>
        <end position="778"/>
    </location>
</feature>